<dbReference type="KEGG" id="dpr:Despr_1231"/>
<sequence length="398" mass="43185">MKKANHWVGKIWGDRQTIMRLATVTMLAIAALWPAGCRKEEKAAAPMVPVVETMVVVQKDVPVQKEWVGVLDGLVNATIRPQVSGYLIRQNYKEGEAVRKGQVLFEIDPRTFQAALNKAKAQLSVQMARHETAKANLARIKPLAAKNAVSQKDLDDAIGMELSARSSVEAAQAAVDEAQLNLGFTKITSPVDGVAGIAKTQLGDLVGPSMQEELTSVSTLDPIKVYVNISEREYLNAAAAGNQRMEELPLELILADNSVYPHPGHLAIMDRQIDPTTGTMKIGALFPNPENRLRPGQYGRVRATVRIQQGALLVPQRAVGEVQGKYMVAVIGADNKVDIRPVQVGPRIASDWIIDQGLKPGEQIVVEGIQKVRPGMTVTPKPFSPQTTPTAVAPAEKR</sequence>
<dbReference type="Proteomes" id="UP000006365">
    <property type="component" value="Chromosome"/>
</dbReference>
<evidence type="ECO:0000259" key="4">
    <source>
        <dbReference type="Pfam" id="PF25876"/>
    </source>
</evidence>
<dbReference type="PANTHER" id="PTHR30158">
    <property type="entry name" value="ACRA/E-RELATED COMPONENT OF DRUG EFFLUX TRANSPORTER"/>
    <property type="match status" value="1"/>
</dbReference>
<feature type="domain" description="Multidrug resistance protein MdtA-like beta-barrel" evidence="6">
    <location>
        <begin position="222"/>
        <end position="304"/>
    </location>
</feature>
<dbReference type="RefSeq" id="WP_015723938.1">
    <property type="nucleotide sequence ID" value="NC_014972.1"/>
</dbReference>
<evidence type="ECO:0000259" key="6">
    <source>
        <dbReference type="Pfam" id="PF25944"/>
    </source>
</evidence>
<dbReference type="AlphaFoldDB" id="A0A7U4DNS2"/>
<dbReference type="Pfam" id="PF25876">
    <property type="entry name" value="HH_MFP_RND"/>
    <property type="match status" value="1"/>
</dbReference>
<evidence type="ECO:0000256" key="2">
    <source>
        <dbReference type="ARBA" id="ARBA00009477"/>
    </source>
</evidence>
<dbReference type="EMBL" id="CP002364">
    <property type="protein sequence ID" value="ADW17396.1"/>
    <property type="molecule type" value="Genomic_DNA"/>
</dbReference>
<gene>
    <name evidence="8" type="ordered locus">Despr_1231</name>
</gene>
<evidence type="ECO:0000256" key="3">
    <source>
        <dbReference type="SAM" id="MobiDB-lite"/>
    </source>
</evidence>
<dbReference type="GO" id="GO:0022857">
    <property type="term" value="F:transmembrane transporter activity"/>
    <property type="evidence" value="ECO:0007669"/>
    <property type="project" value="InterPro"/>
</dbReference>
<feature type="region of interest" description="Disordered" evidence="3">
    <location>
        <begin position="376"/>
        <end position="398"/>
    </location>
</feature>
<evidence type="ECO:0000259" key="7">
    <source>
        <dbReference type="Pfam" id="PF25967"/>
    </source>
</evidence>
<dbReference type="Gene3D" id="2.40.30.170">
    <property type="match status" value="1"/>
</dbReference>
<comment type="similarity">
    <text evidence="2">Belongs to the membrane fusion protein (MFP) (TC 8.A.1) family.</text>
</comment>
<evidence type="ECO:0000313" key="8">
    <source>
        <dbReference type="EMBL" id="ADW17396.1"/>
    </source>
</evidence>
<reference evidence="8 9" key="1">
    <citation type="journal article" date="2011" name="Stand. Genomic Sci.">
        <title>Complete genome sequence of Desulfobulbus propionicus type strain (1pr3).</title>
        <authorList>
            <person name="Pagani I."/>
            <person name="Lapidus A."/>
            <person name="Nolan M."/>
            <person name="Lucas S."/>
            <person name="Hammon N."/>
            <person name="Deshpande S."/>
            <person name="Cheng J.F."/>
            <person name="Chertkov O."/>
            <person name="Davenport K."/>
            <person name="Tapia R."/>
            <person name="Han C."/>
            <person name="Goodwin L."/>
            <person name="Pitluck S."/>
            <person name="Liolios K."/>
            <person name="Mavromatis K."/>
            <person name="Ivanova N."/>
            <person name="Mikhailova N."/>
            <person name="Pati A."/>
            <person name="Chen A."/>
            <person name="Palaniappan K."/>
            <person name="Land M."/>
            <person name="Hauser L."/>
            <person name="Chang Y.J."/>
            <person name="Jeffries C.D."/>
            <person name="Detter J.C."/>
            <person name="Brambilla E."/>
            <person name="Kannan K.P."/>
            <person name="Djao O.D."/>
            <person name="Rohde M."/>
            <person name="Pukall R."/>
            <person name="Spring S."/>
            <person name="Goker M."/>
            <person name="Sikorski J."/>
            <person name="Woyke T."/>
            <person name="Bristow J."/>
            <person name="Eisen J.A."/>
            <person name="Markowitz V."/>
            <person name="Hugenholtz P."/>
            <person name="Kyrpides N.C."/>
            <person name="Klenk H.P."/>
        </authorList>
    </citation>
    <scope>NUCLEOTIDE SEQUENCE [LARGE SCALE GENOMIC DNA]</scope>
    <source>
        <strain evidence="9">ATCC 33891 / DSM 2032 / 1pr3</strain>
    </source>
</reference>
<dbReference type="InterPro" id="IPR058625">
    <property type="entry name" value="MdtA-like_BSH"/>
</dbReference>
<dbReference type="NCBIfam" id="TIGR01730">
    <property type="entry name" value="RND_mfp"/>
    <property type="match status" value="1"/>
</dbReference>
<evidence type="ECO:0000313" key="9">
    <source>
        <dbReference type="Proteomes" id="UP000006365"/>
    </source>
</evidence>
<dbReference type="Pfam" id="PF25944">
    <property type="entry name" value="Beta-barrel_RND"/>
    <property type="match status" value="1"/>
</dbReference>
<dbReference type="GO" id="GO:0005886">
    <property type="term" value="C:plasma membrane"/>
    <property type="evidence" value="ECO:0007669"/>
    <property type="project" value="TreeGrafter"/>
</dbReference>
<feature type="domain" description="Multidrug resistance protein MdtA-like barrel-sandwich hybrid" evidence="5">
    <location>
        <begin position="77"/>
        <end position="212"/>
    </location>
</feature>
<dbReference type="Pfam" id="PF25917">
    <property type="entry name" value="BSH_RND"/>
    <property type="match status" value="1"/>
</dbReference>
<dbReference type="Gene3D" id="2.40.420.20">
    <property type="match status" value="1"/>
</dbReference>
<dbReference type="InterPro" id="IPR058626">
    <property type="entry name" value="MdtA-like_b-barrel"/>
</dbReference>
<feature type="domain" description="Multidrug resistance protein MdtA-like alpha-helical hairpin" evidence="4">
    <location>
        <begin position="116"/>
        <end position="185"/>
    </location>
</feature>
<dbReference type="SUPFAM" id="SSF111369">
    <property type="entry name" value="HlyD-like secretion proteins"/>
    <property type="match status" value="1"/>
</dbReference>
<organism evidence="8 9">
    <name type="scientific">Desulfobulbus propionicus (strain ATCC 33891 / DSM 2032 / VKM B-1956 / 1pr3)</name>
    <dbReference type="NCBI Taxonomy" id="577650"/>
    <lineage>
        <taxon>Bacteria</taxon>
        <taxon>Pseudomonadati</taxon>
        <taxon>Thermodesulfobacteriota</taxon>
        <taxon>Desulfobulbia</taxon>
        <taxon>Desulfobulbales</taxon>
        <taxon>Desulfobulbaceae</taxon>
        <taxon>Desulfobulbus</taxon>
    </lineage>
</organism>
<dbReference type="InterPro" id="IPR058627">
    <property type="entry name" value="MdtA-like_C"/>
</dbReference>
<accession>A0A7U4DNS2</accession>
<comment type="subcellular location">
    <subcellularLocation>
        <location evidence="1">Cell envelope</location>
    </subcellularLocation>
</comment>
<proteinExistence type="inferred from homology"/>
<dbReference type="Pfam" id="PF25967">
    <property type="entry name" value="RND-MFP_C"/>
    <property type="match status" value="1"/>
</dbReference>
<dbReference type="Gene3D" id="2.40.50.100">
    <property type="match status" value="1"/>
</dbReference>
<keyword evidence="9" id="KW-1185">Reference proteome</keyword>
<dbReference type="Gene3D" id="1.10.287.470">
    <property type="entry name" value="Helix hairpin bin"/>
    <property type="match status" value="1"/>
</dbReference>
<dbReference type="InterPro" id="IPR006143">
    <property type="entry name" value="RND_pump_MFP"/>
</dbReference>
<dbReference type="InterPro" id="IPR058624">
    <property type="entry name" value="MdtA-like_HH"/>
</dbReference>
<dbReference type="GO" id="GO:0030313">
    <property type="term" value="C:cell envelope"/>
    <property type="evidence" value="ECO:0007669"/>
    <property type="project" value="UniProtKB-SubCell"/>
</dbReference>
<name>A0A7U4DNS2_DESPD</name>
<evidence type="ECO:0000256" key="1">
    <source>
        <dbReference type="ARBA" id="ARBA00004196"/>
    </source>
</evidence>
<feature type="domain" description="Multidrug resistance protein MdtA-like C-terminal permuted SH3" evidence="7">
    <location>
        <begin position="311"/>
        <end position="371"/>
    </location>
</feature>
<evidence type="ECO:0000259" key="5">
    <source>
        <dbReference type="Pfam" id="PF25917"/>
    </source>
</evidence>
<dbReference type="FunFam" id="2.40.420.20:FF:000001">
    <property type="entry name" value="Efflux RND transporter periplasmic adaptor subunit"/>
    <property type="match status" value="1"/>
</dbReference>
<protein>
    <submittedName>
        <fullName evidence="8">Efflux transporter, RND family, MFP subunit</fullName>
    </submittedName>
</protein>
<dbReference type="GO" id="GO:0046677">
    <property type="term" value="P:response to antibiotic"/>
    <property type="evidence" value="ECO:0007669"/>
    <property type="project" value="TreeGrafter"/>
</dbReference>